<keyword evidence="3" id="KW-1185">Reference proteome</keyword>
<keyword evidence="1" id="KW-0472">Membrane</keyword>
<keyword evidence="1" id="KW-0812">Transmembrane</keyword>
<proteinExistence type="predicted"/>
<name>A0ABP7N736_9GAMM</name>
<keyword evidence="1" id="KW-1133">Transmembrane helix</keyword>
<dbReference type="Proteomes" id="UP001501565">
    <property type="component" value="Unassembled WGS sequence"/>
</dbReference>
<organism evidence="2 3">
    <name type="scientific">Litoribacillus peritrichatus</name>
    <dbReference type="NCBI Taxonomy" id="718191"/>
    <lineage>
        <taxon>Bacteria</taxon>
        <taxon>Pseudomonadati</taxon>
        <taxon>Pseudomonadota</taxon>
        <taxon>Gammaproteobacteria</taxon>
        <taxon>Oceanospirillales</taxon>
        <taxon>Oceanospirillaceae</taxon>
        <taxon>Litoribacillus</taxon>
    </lineage>
</organism>
<feature type="transmembrane region" description="Helical" evidence="1">
    <location>
        <begin position="94"/>
        <end position="115"/>
    </location>
</feature>
<dbReference type="EMBL" id="BAABBN010000012">
    <property type="protein sequence ID" value="GAA3936206.1"/>
    <property type="molecule type" value="Genomic_DNA"/>
</dbReference>
<protein>
    <submittedName>
        <fullName evidence="2">Uncharacterized protein</fullName>
    </submittedName>
</protein>
<evidence type="ECO:0000256" key="1">
    <source>
        <dbReference type="SAM" id="Phobius"/>
    </source>
</evidence>
<sequence>MTNYDLFSVVFSFGVAGLLILTCFTLILVSLTVDRRLKKVFINHPDITVQTTWFFRVINIALNVVFKSRSINNKIMQYHYNGFDFRSHATALEIIICFVYVFSGLAMITLGLLAYPAEYFGLIDFDLL</sequence>
<accession>A0ABP7N736</accession>
<evidence type="ECO:0000313" key="2">
    <source>
        <dbReference type="EMBL" id="GAA3936206.1"/>
    </source>
</evidence>
<reference evidence="3" key="1">
    <citation type="journal article" date="2019" name="Int. J. Syst. Evol. Microbiol.">
        <title>The Global Catalogue of Microorganisms (GCM) 10K type strain sequencing project: providing services to taxonomists for standard genome sequencing and annotation.</title>
        <authorList>
            <consortium name="The Broad Institute Genomics Platform"/>
            <consortium name="The Broad Institute Genome Sequencing Center for Infectious Disease"/>
            <person name="Wu L."/>
            <person name="Ma J."/>
        </authorList>
    </citation>
    <scope>NUCLEOTIDE SEQUENCE [LARGE SCALE GENOMIC DNA]</scope>
    <source>
        <strain evidence="3">JCM 17551</strain>
    </source>
</reference>
<comment type="caution">
    <text evidence="2">The sequence shown here is derived from an EMBL/GenBank/DDBJ whole genome shotgun (WGS) entry which is preliminary data.</text>
</comment>
<gene>
    <name evidence="2" type="ORF">GCM10022277_35820</name>
</gene>
<dbReference type="RefSeq" id="WP_344799982.1">
    <property type="nucleotide sequence ID" value="NZ_BAABBN010000012.1"/>
</dbReference>
<evidence type="ECO:0000313" key="3">
    <source>
        <dbReference type="Proteomes" id="UP001501565"/>
    </source>
</evidence>
<feature type="transmembrane region" description="Helical" evidence="1">
    <location>
        <begin position="6"/>
        <end position="29"/>
    </location>
</feature>